<gene>
    <name evidence="1" type="ORF">QOZ92_003148</name>
</gene>
<proteinExistence type="predicted"/>
<protein>
    <submittedName>
        <fullName evidence="1">Uncharacterized protein</fullName>
    </submittedName>
</protein>
<comment type="caution">
    <text evidence="1">The sequence shown here is derived from an EMBL/GenBank/DDBJ whole genome shotgun (WGS) entry which is preliminary data.</text>
</comment>
<name>A0ABU0N4C4_9FIRM</name>
<evidence type="ECO:0000313" key="2">
    <source>
        <dbReference type="Proteomes" id="UP001232584"/>
    </source>
</evidence>
<sequence>MYKKNFNSRRLMLGIISIMSSLALFTF</sequence>
<dbReference type="EMBL" id="JAUSWG010000017">
    <property type="protein sequence ID" value="MDQ0558013.1"/>
    <property type="molecule type" value="Genomic_DNA"/>
</dbReference>
<organism evidence="1 2">
    <name type="scientific">Paraclostridium ghonii</name>
    <dbReference type="NCBI Taxonomy" id="29358"/>
    <lineage>
        <taxon>Bacteria</taxon>
        <taxon>Bacillati</taxon>
        <taxon>Bacillota</taxon>
        <taxon>Clostridia</taxon>
        <taxon>Peptostreptococcales</taxon>
        <taxon>Peptostreptococcaceae</taxon>
        <taxon>Paraclostridium</taxon>
    </lineage>
</organism>
<dbReference type="Proteomes" id="UP001232584">
    <property type="component" value="Unassembled WGS sequence"/>
</dbReference>
<reference evidence="1 2" key="1">
    <citation type="submission" date="2023-07" db="EMBL/GenBank/DDBJ databases">
        <title>Genomic Encyclopedia of Type Strains, Phase IV (KMG-IV): sequencing the most valuable type-strain genomes for metagenomic binning, comparative biology and taxonomic classification.</title>
        <authorList>
            <person name="Goeker M."/>
        </authorList>
    </citation>
    <scope>NUCLEOTIDE SEQUENCE [LARGE SCALE GENOMIC DNA]</scope>
    <source>
        <strain evidence="1 2">DSM 15049</strain>
    </source>
</reference>
<accession>A0ABU0N4C4</accession>
<keyword evidence="2" id="KW-1185">Reference proteome</keyword>
<evidence type="ECO:0000313" key="1">
    <source>
        <dbReference type="EMBL" id="MDQ0558013.1"/>
    </source>
</evidence>